<protein>
    <submittedName>
        <fullName evidence="5">Glycerate kinase</fullName>
    </submittedName>
</protein>
<keyword evidence="3 4" id="KW-0418">Kinase</keyword>
<evidence type="ECO:0000256" key="4">
    <source>
        <dbReference type="PIRNR" id="PIRNR006078"/>
    </source>
</evidence>
<dbReference type="SUPFAM" id="SSF110738">
    <property type="entry name" value="Glycerate kinase I"/>
    <property type="match status" value="1"/>
</dbReference>
<dbReference type="Proteomes" id="UP000186953">
    <property type="component" value="Unassembled WGS sequence"/>
</dbReference>
<keyword evidence="6" id="KW-1185">Reference proteome</keyword>
<dbReference type="AlphaFoldDB" id="A0A1N6NRK5"/>
<keyword evidence="2 4" id="KW-0808">Transferase</keyword>
<dbReference type="EMBL" id="FTMA01000001">
    <property type="protein sequence ID" value="SIP94647.1"/>
    <property type="molecule type" value="Genomic_DNA"/>
</dbReference>
<evidence type="ECO:0000256" key="1">
    <source>
        <dbReference type="ARBA" id="ARBA00006284"/>
    </source>
</evidence>
<dbReference type="NCBIfam" id="TIGR00045">
    <property type="entry name" value="glycerate kinase"/>
    <property type="match status" value="1"/>
</dbReference>
<dbReference type="RefSeq" id="WP_076546376.1">
    <property type="nucleotide sequence ID" value="NZ_FTMA01000001.1"/>
</dbReference>
<dbReference type="InterPro" id="IPR018197">
    <property type="entry name" value="Glycerate_kinase_RE-like"/>
</dbReference>
<dbReference type="GO" id="GO:0031388">
    <property type="term" value="P:organic acid phosphorylation"/>
    <property type="evidence" value="ECO:0007669"/>
    <property type="project" value="UniProtKB-UniRule"/>
</dbReference>
<dbReference type="OrthoDB" id="9774290at2"/>
<evidence type="ECO:0000313" key="6">
    <source>
        <dbReference type="Proteomes" id="UP000186953"/>
    </source>
</evidence>
<dbReference type="STRING" id="228959.SAMN05421797_101104"/>
<evidence type="ECO:0000256" key="2">
    <source>
        <dbReference type="ARBA" id="ARBA00022679"/>
    </source>
</evidence>
<dbReference type="InterPro" id="IPR018193">
    <property type="entry name" value="Glyc_kinase_flavodox-like_fold"/>
</dbReference>
<dbReference type="InterPro" id="IPR004381">
    <property type="entry name" value="Glycerate_kinase"/>
</dbReference>
<dbReference type="PANTHER" id="PTHR21599:SF0">
    <property type="entry name" value="GLYCERATE KINASE"/>
    <property type="match status" value="1"/>
</dbReference>
<dbReference type="PANTHER" id="PTHR21599">
    <property type="entry name" value="GLYCERATE KINASE"/>
    <property type="match status" value="1"/>
</dbReference>
<dbReference type="InterPro" id="IPR036129">
    <property type="entry name" value="Glycerate_kinase_sf"/>
</dbReference>
<comment type="similarity">
    <text evidence="1 4">Belongs to the glycerate kinase type-1 family.</text>
</comment>
<dbReference type="GO" id="GO:0008887">
    <property type="term" value="F:glycerate kinase activity"/>
    <property type="evidence" value="ECO:0007669"/>
    <property type="project" value="UniProtKB-UniRule"/>
</dbReference>
<gene>
    <name evidence="5" type="ORF">SAMN05421797_101104</name>
</gene>
<dbReference type="PIRSF" id="PIRSF006078">
    <property type="entry name" value="GlxK"/>
    <property type="match status" value="1"/>
</dbReference>
<name>A0A1N6NRK5_9FLAO</name>
<evidence type="ECO:0000256" key="3">
    <source>
        <dbReference type="ARBA" id="ARBA00022777"/>
    </source>
</evidence>
<reference evidence="6" key="1">
    <citation type="submission" date="2017-01" db="EMBL/GenBank/DDBJ databases">
        <authorList>
            <person name="Varghese N."/>
            <person name="Submissions S."/>
        </authorList>
    </citation>
    <scope>NUCLEOTIDE SEQUENCE [LARGE SCALE GENOMIC DNA]</scope>
    <source>
        <strain evidence="6">DSM 15366</strain>
    </source>
</reference>
<dbReference type="Gene3D" id="3.90.1510.10">
    <property type="entry name" value="Glycerate kinase, domain 2"/>
    <property type="match status" value="1"/>
</dbReference>
<organism evidence="5 6">
    <name type="scientific">Maribacter ulvicola</name>
    <dbReference type="NCBI Taxonomy" id="228959"/>
    <lineage>
        <taxon>Bacteria</taxon>
        <taxon>Pseudomonadati</taxon>
        <taxon>Bacteroidota</taxon>
        <taxon>Flavobacteriia</taxon>
        <taxon>Flavobacteriales</taxon>
        <taxon>Flavobacteriaceae</taxon>
        <taxon>Maribacter</taxon>
    </lineage>
</organism>
<evidence type="ECO:0000313" key="5">
    <source>
        <dbReference type="EMBL" id="SIP94647.1"/>
    </source>
</evidence>
<dbReference type="Pfam" id="PF02595">
    <property type="entry name" value="Gly_kinase"/>
    <property type="match status" value="1"/>
</dbReference>
<dbReference type="Gene3D" id="3.40.50.10350">
    <property type="entry name" value="Glycerate kinase, domain 1"/>
    <property type="match status" value="1"/>
</dbReference>
<proteinExistence type="inferred from homology"/>
<sequence length="375" mass="40741">MKLLLIPNKFKGSLTSDEFSNAFISGVEKSGVSFSYSCIKLSDVGDNFLNVVAYYKPCISMQVISTNPLGKRIQSYYLYSQQNNAAYIELANASGKQLLMKEDRNPMLTTTYGTGIQIKDAIEKGIEHIYMGLGGSATVDGGIGIANALGYVFLNEEREELDAIGASLQLIDSIDDAAVSSNVRQVNFYAVNDISNPLFGENGTSYLYAGEKGASDVIIEDLDRGLINLDKIVSKQYSVQNGKLPGAGAGGGTGFGLKSFFNADMLSGEDFILELSRVKDVLALGDVDYIITGECKIDGQSLCGKLLQGIISLGKKYNTPVIVICGKSEISKDELERQGIFDVVEFHDEFRGSEYNMRHAAQLLIARTADYFAKK</sequence>
<accession>A0A1N6NRK5</accession>